<dbReference type="InterPro" id="IPR007627">
    <property type="entry name" value="RNA_pol_sigma70_r2"/>
</dbReference>
<dbReference type="NCBIfam" id="TIGR02937">
    <property type="entry name" value="sigma70-ECF"/>
    <property type="match status" value="1"/>
</dbReference>
<gene>
    <name evidence="7" type="ORF">EIO64_09225</name>
</gene>
<sequence length="188" mass="20922">MIFCMTVAEPDPDADAALEDCIARIAGGDKDALADLYSRTRPAVYGFALSIVKNAHDAEDILHDACLQVWNAAGGYRRQGKPMAWVLTITRNLAISRLREHGRTEPLVQEDWQDRLADNPAVTHEDRMMLEAVLSALSDEERQIVTLHALTGLRHREIAALLGLPLPTVLSKYSRALKKLQLAWKEAD</sequence>
<keyword evidence="4" id="KW-0804">Transcription</keyword>
<dbReference type="GO" id="GO:0006352">
    <property type="term" value="P:DNA-templated transcription initiation"/>
    <property type="evidence" value="ECO:0007669"/>
    <property type="project" value="InterPro"/>
</dbReference>
<dbReference type="GeneID" id="89520822"/>
<dbReference type="CDD" id="cd06171">
    <property type="entry name" value="Sigma70_r4"/>
    <property type="match status" value="1"/>
</dbReference>
<dbReference type="InterPro" id="IPR013325">
    <property type="entry name" value="RNA_pol_sigma_r2"/>
</dbReference>
<dbReference type="EMBL" id="CP034413">
    <property type="protein sequence ID" value="QCI59367.1"/>
    <property type="molecule type" value="Genomic_DNA"/>
</dbReference>
<keyword evidence="2" id="KW-0805">Transcription regulation</keyword>
<evidence type="ECO:0000259" key="5">
    <source>
        <dbReference type="Pfam" id="PF04542"/>
    </source>
</evidence>
<dbReference type="AlphaFoldDB" id="A0A4D7AYK6"/>
<accession>A0A4D7AYK6</accession>
<dbReference type="InterPro" id="IPR036388">
    <property type="entry name" value="WH-like_DNA-bd_sf"/>
</dbReference>
<evidence type="ECO:0000313" key="8">
    <source>
        <dbReference type="Proteomes" id="UP000298642"/>
    </source>
</evidence>
<organism evidence="7 8">
    <name type="scientific">Dysosmobacter welbionis</name>
    <dbReference type="NCBI Taxonomy" id="2093857"/>
    <lineage>
        <taxon>Bacteria</taxon>
        <taxon>Bacillati</taxon>
        <taxon>Bacillota</taxon>
        <taxon>Clostridia</taxon>
        <taxon>Eubacteriales</taxon>
        <taxon>Oscillospiraceae</taxon>
        <taxon>Dysosmobacter</taxon>
    </lineage>
</organism>
<feature type="domain" description="RNA polymerase sigma-70 region 2" evidence="5">
    <location>
        <begin position="36"/>
        <end position="104"/>
    </location>
</feature>
<evidence type="ECO:0000256" key="3">
    <source>
        <dbReference type="ARBA" id="ARBA00023082"/>
    </source>
</evidence>
<dbReference type="InterPro" id="IPR014284">
    <property type="entry name" value="RNA_pol_sigma-70_dom"/>
</dbReference>
<reference evidence="8" key="1">
    <citation type="submission" date="2018-12" db="EMBL/GenBank/DDBJ databases">
        <title>Dusodibacter welbiota gen. nov., sp. nov., isolated from human faeces and emended description of the Oscillibacter genus.</title>
        <authorList>
            <person name="Le Roy T."/>
            <person name="Van der Smissen P."/>
            <person name="Delzenne N."/>
            <person name="Muccioli G."/>
            <person name="Collet J.F."/>
            <person name="Cani P.D."/>
        </authorList>
    </citation>
    <scope>NUCLEOTIDE SEQUENCE [LARGE SCALE GENOMIC DNA]</scope>
    <source>
        <strain evidence="8">J115</strain>
    </source>
</reference>
<comment type="similarity">
    <text evidence="1">Belongs to the sigma-70 factor family. ECF subfamily.</text>
</comment>
<dbReference type="InterPro" id="IPR013324">
    <property type="entry name" value="RNA_pol_sigma_r3/r4-like"/>
</dbReference>
<dbReference type="Pfam" id="PF04542">
    <property type="entry name" value="Sigma70_r2"/>
    <property type="match status" value="1"/>
</dbReference>
<evidence type="ECO:0000256" key="1">
    <source>
        <dbReference type="ARBA" id="ARBA00010641"/>
    </source>
</evidence>
<evidence type="ECO:0000256" key="2">
    <source>
        <dbReference type="ARBA" id="ARBA00023015"/>
    </source>
</evidence>
<dbReference type="GO" id="GO:0003677">
    <property type="term" value="F:DNA binding"/>
    <property type="evidence" value="ECO:0007669"/>
    <property type="project" value="InterPro"/>
</dbReference>
<name>A0A4D7AYK6_9FIRM</name>
<dbReference type="KEGG" id="obj:EIO64_09225"/>
<keyword evidence="8" id="KW-1185">Reference proteome</keyword>
<feature type="domain" description="RNA polymerase sigma factor 70 region 4 type 2" evidence="6">
    <location>
        <begin position="128"/>
        <end position="180"/>
    </location>
</feature>
<evidence type="ECO:0000256" key="4">
    <source>
        <dbReference type="ARBA" id="ARBA00023163"/>
    </source>
</evidence>
<dbReference type="Gene3D" id="1.10.10.10">
    <property type="entry name" value="Winged helix-like DNA-binding domain superfamily/Winged helix DNA-binding domain"/>
    <property type="match status" value="1"/>
</dbReference>
<dbReference type="RefSeq" id="WP_025545476.1">
    <property type="nucleotide sequence ID" value="NZ_CP034413.3"/>
</dbReference>
<dbReference type="Proteomes" id="UP000298642">
    <property type="component" value="Chromosome"/>
</dbReference>
<dbReference type="Pfam" id="PF08281">
    <property type="entry name" value="Sigma70_r4_2"/>
    <property type="match status" value="1"/>
</dbReference>
<dbReference type="InterPro" id="IPR039425">
    <property type="entry name" value="RNA_pol_sigma-70-like"/>
</dbReference>
<keyword evidence="3" id="KW-0731">Sigma factor</keyword>
<proteinExistence type="inferred from homology"/>
<evidence type="ECO:0000313" key="7">
    <source>
        <dbReference type="EMBL" id="QCI59367.1"/>
    </source>
</evidence>
<dbReference type="Gene3D" id="1.10.1740.10">
    <property type="match status" value="1"/>
</dbReference>
<protein>
    <submittedName>
        <fullName evidence="7">RNA polymerase sigma factor</fullName>
    </submittedName>
</protein>
<dbReference type="InterPro" id="IPR013249">
    <property type="entry name" value="RNA_pol_sigma70_r4_t2"/>
</dbReference>
<dbReference type="PANTHER" id="PTHR43133:SF62">
    <property type="entry name" value="RNA POLYMERASE SIGMA FACTOR SIGZ"/>
    <property type="match status" value="1"/>
</dbReference>
<evidence type="ECO:0000259" key="6">
    <source>
        <dbReference type="Pfam" id="PF08281"/>
    </source>
</evidence>
<dbReference type="PANTHER" id="PTHR43133">
    <property type="entry name" value="RNA POLYMERASE ECF-TYPE SIGMA FACTO"/>
    <property type="match status" value="1"/>
</dbReference>
<dbReference type="SUPFAM" id="SSF88659">
    <property type="entry name" value="Sigma3 and sigma4 domains of RNA polymerase sigma factors"/>
    <property type="match status" value="1"/>
</dbReference>
<dbReference type="GO" id="GO:0016987">
    <property type="term" value="F:sigma factor activity"/>
    <property type="evidence" value="ECO:0007669"/>
    <property type="project" value="UniProtKB-KW"/>
</dbReference>
<dbReference type="SUPFAM" id="SSF88946">
    <property type="entry name" value="Sigma2 domain of RNA polymerase sigma factors"/>
    <property type="match status" value="1"/>
</dbReference>